<proteinExistence type="predicted"/>
<dbReference type="NCBIfam" id="TIGR00277">
    <property type="entry name" value="HDIG"/>
    <property type="match status" value="1"/>
</dbReference>
<dbReference type="PANTHER" id="PTHR36442">
    <property type="entry name" value="CYCLIC-DI-AMP PHOSPHODIESTERASE PGPH"/>
    <property type="match status" value="1"/>
</dbReference>
<sequence>MKRFIRKRKLIKNKLISTQKRKTAEATKLRTFIEYGRLFRYTLLVVTIVLTFALLSLSINWSGLFVVNYLDNSFFPLGQLTRYISMLTGLGIIGALFLYSINHYLKIFKTVSFKNNIEMLLGVFTLLLALLMTRIMMYILQTPVDASHLTIRIVSALKYTPLFPSIMSAILCGILLPIPGALIIVSVFSLCIGIMYHGDFVIFIMSILSLSIGILISFRARRRSHLMRAGLVTGIIQGLFIFAGGIISEQEAPLLIIHSLNGITNGFLGGFFCAGLLPIMEALFHVTTDIRLVELSDLNHPLLKKLVLEAPGTYHHSLIVANLAESAAEVVGANPLLTRVGSYFHDIGKLKKPEYFSENEWRGKSRHDKLIPSMSSLIIISHVKDGIDLSRKYGLPKEIVEIIQQHHGRSLVFFFFKRAEQNLQMNETINEEEYRYPGPIPQTKEAAIILLADATEAASRSLDKPTPSRISNLIENIFNSRIADGQLNNSQLTMNDLTRIKECFAYILNSIFHTRPKYPDDETKIIEDTHENQDKQSPETVSDIPIND</sequence>
<keyword evidence="2" id="KW-0472">Membrane</keyword>
<feature type="transmembrane region" description="Helical" evidence="2">
    <location>
        <begin position="201"/>
        <end position="218"/>
    </location>
</feature>
<dbReference type="Gene3D" id="1.10.3210.10">
    <property type="entry name" value="Hypothetical protein af1432"/>
    <property type="match status" value="1"/>
</dbReference>
<feature type="transmembrane region" description="Helical" evidence="2">
    <location>
        <begin position="38"/>
        <end position="60"/>
    </location>
</feature>
<dbReference type="InterPro" id="IPR003607">
    <property type="entry name" value="HD/PDEase_dom"/>
</dbReference>
<dbReference type="PANTHER" id="PTHR36442:SF1">
    <property type="entry name" value="CYCLIC-DI-AMP PHOSPHODIESTERASE PGPH"/>
    <property type="match status" value="1"/>
</dbReference>
<feature type="transmembrane region" description="Helical" evidence="2">
    <location>
        <begin position="146"/>
        <end position="163"/>
    </location>
</feature>
<gene>
    <name evidence="4" type="ORF">C4541_01430</name>
</gene>
<dbReference type="InterPro" id="IPR006675">
    <property type="entry name" value="HDIG_dom"/>
</dbReference>
<dbReference type="PROSITE" id="PS51831">
    <property type="entry name" value="HD"/>
    <property type="match status" value="1"/>
</dbReference>
<dbReference type="InterPro" id="IPR011621">
    <property type="entry name" value="Metal-dep_PHydrolase_7TM_intra"/>
</dbReference>
<feature type="domain" description="HD" evidence="3">
    <location>
        <begin position="313"/>
        <end position="458"/>
    </location>
</feature>
<organism evidence="4 5">
    <name type="scientific">Candidatus Auribacter fodinae</name>
    <dbReference type="NCBI Taxonomy" id="2093366"/>
    <lineage>
        <taxon>Bacteria</taxon>
        <taxon>Pseudomonadati</taxon>
        <taxon>Candidatus Auribacterota</taxon>
        <taxon>Candidatus Auribacteria</taxon>
        <taxon>Candidatus Auribacterales</taxon>
        <taxon>Candidatus Auribacteraceae</taxon>
        <taxon>Candidatus Auribacter</taxon>
    </lineage>
</organism>
<evidence type="ECO:0000256" key="2">
    <source>
        <dbReference type="SAM" id="Phobius"/>
    </source>
</evidence>
<feature type="compositionally biased region" description="Basic and acidic residues" evidence="1">
    <location>
        <begin position="523"/>
        <end position="537"/>
    </location>
</feature>
<name>A0A3A4R973_9BACT</name>
<dbReference type="CDD" id="cd00077">
    <property type="entry name" value="HDc"/>
    <property type="match status" value="1"/>
</dbReference>
<feature type="transmembrane region" description="Helical" evidence="2">
    <location>
        <begin position="80"/>
        <end position="99"/>
    </location>
</feature>
<dbReference type="InterPro" id="IPR052722">
    <property type="entry name" value="PgpH_phosphodiesterase"/>
</dbReference>
<reference evidence="4 5" key="1">
    <citation type="journal article" date="2017" name="ISME J.">
        <title>Energy and carbon metabolisms in a deep terrestrial subsurface fluid microbial community.</title>
        <authorList>
            <person name="Momper L."/>
            <person name="Jungbluth S.P."/>
            <person name="Lee M.D."/>
            <person name="Amend J.P."/>
        </authorList>
    </citation>
    <scope>NUCLEOTIDE SEQUENCE [LARGE SCALE GENOMIC DNA]</scope>
    <source>
        <strain evidence="4">SURF_26</strain>
    </source>
</reference>
<feature type="transmembrane region" description="Helical" evidence="2">
    <location>
        <begin position="267"/>
        <end position="286"/>
    </location>
</feature>
<dbReference type="SUPFAM" id="SSF109604">
    <property type="entry name" value="HD-domain/PDEase-like"/>
    <property type="match status" value="1"/>
</dbReference>
<dbReference type="Pfam" id="PF07698">
    <property type="entry name" value="7TM-7TMR_HD"/>
    <property type="match status" value="1"/>
</dbReference>
<dbReference type="InterPro" id="IPR006674">
    <property type="entry name" value="HD_domain"/>
</dbReference>
<feature type="transmembrane region" description="Helical" evidence="2">
    <location>
        <begin position="170"/>
        <end position="195"/>
    </location>
</feature>
<keyword evidence="2" id="KW-0812">Transmembrane</keyword>
<comment type="caution">
    <text evidence="4">The sequence shown here is derived from an EMBL/GenBank/DDBJ whole genome shotgun (WGS) entry which is preliminary data.</text>
</comment>
<dbReference type="EMBL" id="QZJZ01000010">
    <property type="protein sequence ID" value="RJP61688.1"/>
    <property type="molecule type" value="Genomic_DNA"/>
</dbReference>
<evidence type="ECO:0000259" key="3">
    <source>
        <dbReference type="PROSITE" id="PS51831"/>
    </source>
</evidence>
<evidence type="ECO:0000313" key="4">
    <source>
        <dbReference type="EMBL" id="RJP61688.1"/>
    </source>
</evidence>
<accession>A0A3A4R973</accession>
<keyword evidence="2" id="KW-1133">Transmembrane helix</keyword>
<feature type="transmembrane region" description="Helical" evidence="2">
    <location>
        <begin position="120"/>
        <end position="140"/>
    </location>
</feature>
<dbReference type="SMART" id="SM00471">
    <property type="entry name" value="HDc"/>
    <property type="match status" value="1"/>
</dbReference>
<protein>
    <submittedName>
        <fullName evidence="4">HDIG domain-containing protein</fullName>
    </submittedName>
</protein>
<feature type="transmembrane region" description="Helical" evidence="2">
    <location>
        <begin position="230"/>
        <end position="247"/>
    </location>
</feature>
<feature type="region of interest" description="Disordered" evidence="1">
    <location>
        <begin position="523"/>
        <end position="548"/>
    </location>
</feature>
<evidence type="ECO:0000313" key="5">
    <source>
        <dbReference type="Proteomes" id="UP000266426"/>
    </source>
</evidence>
<dbReference type="AlphaFoldDB" id="A0A3A4R973"/>
<dbReference type="Pfam" id="PF01966">
    <property type="entry name" value="HD"/>
    <property type="match status" value="1"/>
</dbReference>
<evidence type="ECO:0000256" key="1">
    <source>
        <dbReference type="SAM" id="MobiDB-lite"/>
    </source>
</evidence>
<dbReference type="Proteomes" id="UP000266426">
    <property type="component" value="Unassembled WGS sequence"/>
</dbReference>